<dbReference type="Gene3D" id="3.40.630.30">
    <property type="match status" value="1"/>
</dbReference>
<gene>
    <name evidence="2" type="ORF">NS220_06955</name>
</gene>
<dbReference type="PATRIC" id="fig|2033.6.peg.2386"/>
<evidence type="ECO:0000313" key="3">
    <source>
        <dbReference type="Proteomes" id="UP000075025"/>
    </source>
</evidence>
<name>A0A147EYX7_MICTE</name>
<dbReference type="InterPro" id="IPR000182">
    <property type="entry name" value="GNAT_dom"/>
</dbReference>
<evidence type="ECO:0000259" key="1">
    <source>
        <dbReference type="PROSITE" id="PS51186"/>
    </source>
</evidence>
<comment type="caution">
    <text evidence="2">The sequence shown here is derived from an EMBL/GenBank/DDBJ whole genome shotgun (WGS) entry which is preliminary data.</text>
</comment>
<protein>
    <submittedName>
        <fullName evidence="2">Histone acetyltransferase</fullName>
    </submittedName>
</protein>
<organism evidence="2 3">
    <name type="scientific">Microbacterium testaceum</name>
    <name type="common">Aureobacterium testaceum</name>
    <name type="synonym">Brevibacterium testaceum</name>
    <dbReference type="NCBI Taxonomy" id="2033"/>
    <lineage>
        <taxon>Bacteria</taxon>
        <taxon>Bacillati</taxon>
        <taxon>Actinomycetota</taxon>
        <taxon>Actinomycetes</taxon>
        <taxon>Micrococcales</taxon>
        <taxon>Microbacteriaceae</taxon>
        <taxon>Microbacterium</taxon>
    </lineage>
</organism>
<dbReference type="Pfam" id="PF00583">
    <property type="entry name" value="Acetyltransf_1"/>
    <property type="match status" value="1"/>
</dbReference>
<dbReference type="OrthoDB" id="4119890at2"/>
<dbReference type="AlphaFoldDB" id="A0A147EYX7"/>
<dbReference type="PROSITE" id="PS51186">
    <property type="entry name" value="GNAT"/>
    <property type="match status" value="1"/>
</dbReference>
<dbReference type="GO" id="GO:0016747">
    <property type="term" value="F:acyltransferase activity, transferring groups other than amino-acyl groups"/>
    <property type="evidence" value="ECO:0007669"/>
    <property type="project" value="InterPro"/>
</dbReference>
<keyword evidence="2" id="KW-0808">Transferase</keyword>
<dbReference type="RefSeq" id="WP_058623356.1">
    <property type="nucleotide sequence ID" value="NZ_LDRT01000041.1"/>
</dbReference>
<dbReference type="Proteomes" id="UP000075025">
    <property type="component" value="Unassembled WGS sequence"/>
</dbReference>
<dbReference type="CDD" id="cd04301">
    <property type="entry name" value="NAT_SF"/>
    <property type="match status" value="1"/>
</dbReference>
<reference evidence="2 3" key="1">
    <citation type="journal article" date="2016" name="Front. Microbiol.">
        <title>Genomic Resource of Rice Seed Associated Bacteria.</title>
        <authorList>
            <person name="Midha S."/>
            <person name="Bansal K."/>
            <person name="Sharma S."/>
            <person name="Kumar N."/>
            <person name="Patil P.P."/>
            <person name="Chaudhry V."/>
            <person name="Patil P.B."/>
        </authorList>
    </citation>
    <scope>NUCLEOTIDE SEQUENCE [LARGE SCALE GENOMIC DNA]</scope>
    <source>
        <strain evidence="2 3">NS220</strain>
    </source>
</reference>
<accession>A0A147EYX7</accession>
<sequence>MTSLPAGVEFRRLHIPASITGDDAADFRAMTRVRNLVYAEISGHDDHAMPADELLPNFQPDPAQVRFSWLAVLDGEVVGRVGLDLPQEEGARSGFWLVELRRSVWGRGIGRAAYALVEQTAREHGRTVLQSWAEHPAADGPHLNAPTGFGSVPHDHIARYFLASGHTLEQVERNSALDLTTAEPRLRELLAEAEAASTGYRVVQWTLPTPDEFVDAMALMKERMVTDAPAAGLEFDEEEWDAERLRRYERTYLDAGRLLLVTAAQHIDSGDLVAFNELAIGKDRTAATSQHDTLVVRTHRGHRLGLLVKCAGLLAWREIAPHSPRVLTYNAEENRPMLSINEAIGFVPVAYEGAWKKVLV</sequence>
<dbReference type="SUPFAM" id="SSF55729">
    <property type="entry name" value="Acyl-CoA N-acyltransferases (Nat)"/>
    <property type="match status" value="1"/>
</dbReference>
<evidence type="ECO:0000313" key="2">
    <source>
        <dbReference type="EMBL" id="KTR95071.1"/>
    </source>
</evidence>
<dbReference type="EMBL" id="LDRT01000041">
    <property type="protein sequence ID" value="KTR95071.1"/>
    <property type="molecule type" value="Genomic_DNA"/>
</dbReference>
<dbReference type="InterPro" id="IPR016181">
    <property type="entry name" value="Acyl_CoA_acyltransferase"/>
</dbReference>
<feature type="domain" description="N-acetyltransferase" evidence="1">
    <location>
        <begin position="25"/>
        <end position="188"/>
    </location>
</feature>
<proteinExistence type="predicted"/>